<evidence type="ECO:0000313" key="2">
    <source>
        <dbReference type="EMBL" id="PSG88329.1"/>
    </source>
</evidence>
<evidence type="ECO:0000256" key="1">
    <source>
        <dbReference type="SAM" id="SignalP"/>
    </source>
</evidence>
<comment type="caution">
    <text evidence="2">The sequence shown here is derived from an EMBL/GenBank/DDBJ whole genome shotgun (WGS) entry which is preliminary data.</text>
</comment>
<accession>A0A2T1N8Z1</accession>
<dbReference type="AlphaFoldDB" id="A0A2T1N8Z1"/>
<dbReference type="Pfam" id="PF11138">
    <property type="entry name" value="DUF2911"/>
    <property type="match status" value="1"/>
</dbReference>
<sequence length="283" mass="31550">MKKLFMLAFLACTSLALNAQIETPQPSPFQKMEQKVGLTDVSVEYSRPSMRGRTIFGDLVPFNQLWRTGANNNTMVTFSTPVMIGGKELKAGSYAIFTKPGKDNWEVIFYSDTNNWGTPQKWDDSKVAATVNAEVYELPMDIETFTMSFDDLTNDSAMLGLMWEKAYVAVKIEVPTDKAVTAAITKAMSGPSADDYYAAARYYLEADKDIKQANVWMDKAVEMTKDKPKFWWLRQQSLIKAKAGDKKGAITAAKASLEGAEKAGNADYVKMNKDSLKEWGAKM</sequence>
<dbReference type="EMBL" id="PXOQ01000009">
    <property type="protein sequence ID" value="PSG88329.1"/>
    <property type="molecule type" value="Genomic_DNA"/>
</dbReference>
<proteinExistence type="predicted"/>
<dbReference type="OrthoDB" id="187854at2"/>
<organism evidence="2 3">
    <name type="scientific">Aurantibacter aestuarii</name>
    <dbReference type="NCBI Taxonomy" id="1266046"/>
    <lineage>
        <taxon>Bacteria</taxon>
        <taxon>Pseudomonadati</taxon>
        <taxon>Bacteroidota</taxon>
        <taxon>Flavobacteriia</taxon>
        <taxon>Flavobacteriales</taxon>
        <taxon>Flavobacteriaceae</taxon>
        <taxon>Aurantibacter</taxon>
    </lineage>
</organism>
<reference evidence="2 3" key="1">
    <citation type="submission" date="2018-03" db="EMBL/GenBank/DDBJ databases">
        <title>Mesoflavibacter sp. HG37 and Mesoflavibacter sp. HG96 sp.nov., two marine bacteria isolated from seawater of Western Pacific Ocean.</title>
        <authorList>
            <person name="Cheng H."/>
            <person name="Wu Y.-H."/>
            <person name="Guo L.-L."/>
            <person name="Xu X.-W."/>
        </authorList>
    </citation>
    <scope>NUCLEOTIDE SEQUENCE [LARGE SCALE GENOMIC DNA]</scope>
    <source>
        <strain evidence="2 3">KCTC 32269</strain>
    </source>
</reference>
<gene>
    <name evidence="2" type="ORF">C7H52_08490</name>
</gene>
<dbReference type="RefSeq" id="WP_106463467.1">
    <property type="nucleotide sequence ID" value="NZ_PXOQ01000009.1"/>
</dbReference>
<evidence type="ECO:0000313" key="3">
    <source>
        <dbReference type="Proteomes" id="UP000238426"/>
    </source>
</evidence>
<feature type="signal peptide" evidence="1">
    <location>
        <begin position="1"/>
        <end position="19"/>
    </location>
</feature>
<name>A0A2T1N8Z1_9FLAO</name>
<feature type="chain" id="PRO_5015772658" evidence="1">
    <location>
        <begin position="20"/>
        <end position="283"/>
    </location>
</feature>
<dbReference type="Proteomes" id="UP000238426">
    <property type="component" value="Unassembled WGS sequence"/>
</dbReference>
<dbReference type="InterPro" id="IPR021314">
    <property type="entry name" value="DUF2911"/>
</dbReference>
<keyword evidence="1" id="KW-0732">Signal</keyword>
<keyword evidence="3" id="KW-1185">Reference proteome</keyword>
<protein>
    <submittedName>
        <fullName evidence="2">Dihydrolipoamide dehydrogenase</fullName>
    </submittedName>
</protein>